<evidence type="ECO:0000313" key="7">
    <source>
        <dbReference type="Proteomes" id="UP000288804"/>
    </source>
</evidence>
<dbReference type="PANTHER" id="PTHR24412:SF441">
    <property type="entry name" value="KELCH-LIKE PROTEIN 28"/>
    <property type="match status" value="1"/>
</dbReference>
<keyword evidence="7" id="KW-1185">Reference proteome</keyword>
<comment type="subunit">
    <text evidence="5">Homodimer.</text>
</comment>
<comment type="subcellular location">
    <subcellularLocation>
        <location evidence="5">Periplasm</location>
    </subcellularLocation>
</comment>
<feature type="active site" description="Proton acceptor" evidence="5">
    <location>
        <position position="247"/>
    </location>
</feature>
<comment type="similarity">
    <text evidence="5">Belongs to the NanM family.</text>
</comment>
<dbReference type="InterPro" id="IPR006652">
    <property type="entry name" value="Kelch_1"/>
</dbReference>
<reference evidence="7" key="1">
    <citation type="submission" date="2018-09" db="EMBL/GenBank/DDBJ databases">
        <title>Yersinia hibernicus sp. nov.</title>
        <authorList>
            <person name="Nguyen S.V."/>
            <person name="Mundanda D.M."/>
            <person name="Anes J."/>
            <person name="Fanning S."/>
        </authorList>
    </citation>
    <scope>NUCLEOTIDE SEQUENCE [LARGE SCALE GENOMIC DNA]</scope>
    <source>
        <strain evidence="7">CFS1934</strain>
    </source>
</reference>
<evidence type="ECO:0000256" key="4">
    <source>
        <dbReference type="ARBA" id="ARBA00023235"/>
    </source>
</evidence>
<dbReference type="InterPro" id="IPR056734">
    <property type="entry name" value="NANM"/>
</dbReference>
<keyword evidence="5" id="KW-0732">Signal</keyword>
<accession>A0ABX5QZZ2</accession>
<evidence type="ECO:0000256" key="5">
    <source>
        <dbReference type="HAMAP-Rule" id="MF_01195"/>
    </source>
</evidence>
<evidence type="ECO:0000256" key="2">
    <source>
        <dbReference type="ARBA" id="ARBA00022737"/>
    </source>
</evidence>
<feature type="chain" id="PRO_5044903431" description="N-acetylneuraminate epimerase" evidence="5">
    <location>
        <begin position="34"/>
        <end position="392"/>
    </location>
</feature>
<dbReference type="EC" id="5.1.3.24" evidence="5"/>
<dbReference type="RefSeq" id="WP_129196634.1">
    <property type="nucleotide sequence ID" value="NZ_CABHXI010000067.1"/>
</dbReference>
<feature type="signal peptide" evidence="5">
    <location>
        <begin position="1"/>
        <end position="33"/>
    </location>
</feature>
<comment type="function">
    <text evidence="5">Converts alpha-N-acetylneuranimic acid (Neu5Ac) to the beta-anomer, accelerating the equilibrium between the alpha- and beta-anomers. Probably facilitates sialidase-negative bacteria to compete sucessfully for limited amounts of extracellular Neu5Ac, which is likely taken up in the beta-anomer. In addition, the rapid removal of sialic acid from solution might be advantageous to the bacterium to damp down host responses.</text>
</comment>
<keyword evidence="2 5" id="KW-0677">Repeat</keyword>
<dbReference type="InterPro" id="IPR019936">
    <property type="entry name" value="NanM_proteobact"/>
</dbReference>
<dbReference type="NCBIfam" id="TIGR03547">
    <property type="entry name" value="muta_rot_YjhT"/>
    <property type="match status" value="1"/>
</dbReference>
<keyword evidence="1 5" id="KW-0880">Kelch repeat</keyword>
<keyword evidence="3 5" id="KW-0574">Periplasm</keyword>
<dbReference type="HAMAP" id="MF_01195">
    <property type="entry name" value="NanM"/>
    <property type="match status" value="1"/>
</dbReference>
<proteinExistence type="inferred from homology"/>
<feature type="repeat" description="Kelch 1" evidence="5">
    <location>
        <begin position="56"/>
        <end position="100"/>
    </location>
</feature>
<comment type="caution">
    <text evidence="5">Lacks conserved residue(s) required for the propagation of feature annotation.</text>
</comment>
<gene>
    <name evidence="5" type="primary">nanM</name>
    <name evidence="6" type="ORF">D5F51_10580</name>
</gene>
<feature type="repeat" description="Kelch 6" evidence="5">
    <location>
        <begin position="312"/>
        <end position="361"/>
    </location>
</feature>
<dbReference type="SUPFAM" id="SSF117281">
    <property type="entry name" value="Kelch motif"/>
    <property type="match status" value="1"/>
</dbReference>
<evidence type="ECO:0000313" key="6">
    <source>
        <dbReference type="EMBL" id="QAX78962.1"/>
    </source>
</evidence>
<protein>
    <recommendedName>
        <fullName evidence="5">N-acetylneuraminate epimerase</fullName>
        <ecNumber evidence="5">5.1.3.24</ecNumber>
    </recommendedName>
    <alternativeName>
        <fullName evidence="5">N-acetylneuraminate mutarotase</fullName>
        <shortName evidence="5">Neu5Ac mutarotase</shortName>
    </alternativeName>
    <alternativeName>
        <fullName evidence="5">Sialic acid epimerase</fullName>
    </alternativeName>
</protein>
<dbReference type="Pfam" id="PF24996">
    <property type="entry name" value="NANM"/>
    <property type="match status" value="1"/>
</dbReference>
<name>A0ABX5QZZ2_9GAMM</name>
<dbReference type="PANTHER" id="PTHR24412">
    <property type="entry name" value="KELCH PROTEIN"/>
    <property type="match status" value="1"/>
</dbReference>
<dbReference type="Gene3D" id="2.120.10.80">
    <property type="entry name" value="Kelch-type beta propeller"/>
    <property type="match status" value="2"/>
</dbReference>
<dbReference type="NCBIfam" id="NF010730">
    <property type="entry name" value="PRK14131.1"/>
    <property type="match status" value="1"/>
</dbReference>
<dbReference type="InterPro" id="IPR015915">
    <property type="entry name" value="Kelch-typ_b-propeller"/>
</dbReference>
<evidence type="ECO:0000256" key="1">
    <source>
        <dbReference type="ARBA" id="ARBA00022441"/>
    </source>
</evidence>
<dbReference type="SMART" id="SM00612">
    <property type="entry name" value="Kelch"/>
    <property type="match status" value="1"/>
</dbReference>
<feature type="repeat" description="Kelch 7" evidence="5">
    <location>
        <begin position="363"/>
        <end position="392"/>
    </location>
</feature>
<comment type="catalytic activity">
    <reaction evidence="5">
        <text>N-acetyl-alpha-neuraminate = N-acetyl-beta-neuraminate</text>
        <dbReference type="Rhea" id="RHEA:25233"/>
        <dbReference type="ChEBI" id="CHEBI:58705"/>
        <dbReference type="ChEBI" id="CHEBI:58770"/>
        <dbReference type="EC" id="5.1.3.24"/>
    </reaction>
</comment>
<keyword evidence="5" id="KW-0119">Carbohydrate metabolism</keyword>
<feature type="repeat" description="Kelch 4" evidence="5">
    <location>
        <begin position="193"/>
        <end position="238"/>
    </location>
</feature>
<organism evidence="6 7">
    <name type="scientific">Yersinia hibernica</name>
    <dbReference type="NCBI Taxonomy" id="2339259"/>
    <lineage>
        <taxon>Bacteria</taxon>
        <taxon>Pseudomonadati</taxon>
        <taxon>Pseudomonadota</taxon>
        <taxon>Gammaproteobacteria</taxon>
        <taxon>Enterobacterales</taxon>
        <taxon>Yersiniaceae</taxon>
        <taxon>Yersinia</taxon>
    </lineage>
</organism>
<keyword evidence="4 5" id="KW-0413">Isomerase</keyword>
<dbReference type="EMBL" id="CP032487">
    <property type="protein sequence ID" value="QAX78962.1"/>
    <property type="molecule type" value="Genomic_DNA"/>
</dbReference>
<evidence type="ECO:0000256" key="3">
    <source>
        <dbReference type="ARBA" id="ARBA00022764"/>
    </source>
</evidence>
<sequence length="392" mass="42338" precursor="true">MTHIYHQYQKKLSTKAILLNALTLLVTFSLPYADAERYPDVPVPFKYGTGARVDNNLYVGLGSAGQSWYRLDTDKTQIGWQKIADFPGQPREQAVTVALKGKLYVFGGVGKNAANAPQVSALSDVYQYDPQDNKWQRLATRAPRGLVGTAAATLDGSQALLLGGVNQAIFDGYFTDLAAAGSNETQKKAVIDAYFGKAAADYFYNRDVLIYDPVKNQWKNGGQLPFLGTAGSAISTVNDNLILINGEIKPGLRTAAVWQGREQGGALQWQPRPELIGAEKNAKQEGLAGAFAGVSHDVVLVAGGANFPGAWKQFNAGQLYAHQGLKKQWQQPIYALVNNQWQLAGKLPKSLGYGVSIQDKDKVILLGGETSDGAATSTVTQLSWQEGKLSIE</sequence>
<dbReference type="Proteomes" id="UP000288804">
    <property type="component" value="Chromosome"/>
</dbReference>